<accession>A0A0A1MW82</accession>
<proteinExistence type="predicted"/>
<dbReference type="RefSeq" id="WP_139089138.1">
    <property type="nucleotide sequence ID" value="NZ_CAXOIH010000007.1"/>
</dbReference>
<evidence type="ECO:0000256" key="1">
    <source>
        <dbReference type="SAM" id="Phobius"/>
    </source>
</evidence>
<protein>
    <recommendedName>
        <fullName evidence="4">DUF4044 domain-containing protein</fullName>
    </recommendedName>
</protein>
<evidence type="ECO:0000313" key="2">
    <source>
        <dbReference type="EMBL" id="CEI83819.1"/>
    </source>
</evidence>
<organism evidence="2 3">
    <name type="scientific">Oceanobacillus oncorhynchi</name>
    <dbReference type="NCBI Taxonomy" id="545501"/>
    <lineage>
        <taxon>Bacteria</taxon>
        <taxon>Bacillati</taxon>
        <taxon>Bacillota</taxon>
        <taxon>Bacilli</taxon>
        <taxon>Bacillales</taxon>
        <taxon>Bacillaceae</taxon>
        <taxon>Oceanobacillus</taxon>
    </lineage>
</organism>
<sequence>MAAKQSVQKKRSKRERRTKMIIYFMVALMLISAITAGLAAFV</sequence>
<dbReference type="OrthoDB" id="2721872at2"/>
<keyword evidence="1" id="KW-0472">Membrane</keyword>
<dbReference type="AlphaFoldDB" id="A0A0A1MW82"/>
<keyword evidence="3" id="KW-1185">Reference proteome</keyword>
<keyword evidence="1" id="KW-0812">Transmembrane</keyword>
<gene>
    <name evidence="2" type="ORF">BN997_03740</name>
</gene>
<dbReference type="Proteomes" id="UP000040453">
    <property type="component" value="Unassembled WGS sequence"/>
</dbReference>
<name>A0A0A1MW82_9BACI</name>
<keyword evidence="1" id="KW-1133">Transmembrane helix</keyword>
<dbReference type="EMBL" id="CDGG01000001">
    <property type="protein sequence ID" value="CEI83819.1"/>
    <property type="molecule type" value="Genomic_DNA"/>
</dbReference>
<evidence type="ECO:0008006" key="4">
    <source>
        <dbReference type="Google" id="ProtNLM"/>
    </source>
</evidence>
<evidence type="ECO:0000313" key="3">
    <source>
        <dbReference type="Proteomes" id="UP000040453"/>
    </source>
</evidence>
<feature type="transmembrane region" description="Helical" evidence="1">
    <location>
        <begin position="21"/>
        <end position="41"/>
    </location>
</feature>
<reference evidence="2 3" key="1">
    <citation type="submission" date="2014-11" db="EMBL/GenBank/DDBJ databases">
        <authorList>
            <person name="Urmite Genomes Urmite Genomes"/>
        </authorList>
    </citation>
    <scope>NUCLEOTIDE SEQUENCE [LARGE SCALE GENOMIC DNA]</scope>
    <source>
        <strain evidence="2 3">Oc5</strain>
    </source>
</reference>